<reference evidence="1" key="2">
    <citation type="submission" date="2023-01" db="EMBL/GenBank/DDBJ databases">
        <authorList>
            <person name="Petersen C."/>
        </authorList>
    </citation>
    <scope>NUCLEOTIDE SEQUENCE</scope>
    <source>
        <strain evidence="1">IBT 15450</strain>
    </source>
</reference>
<dbReference type="EMBL" id="JAQJZL010000015">
    <property type="protein sequence ID" value="KAJ6026895.1"/>
    <property type="molecule type" value="Genomic_DNA"/>
</dbReference>
<comment type="caution">
    <text evidence="1">The sequence shown here is derived from an EMBL/GenBank/DDBJ whole genome shotgun (WGS) entry which is preliminary data.</text>
</comment>
<dbReference type="AlphaFoldDB" id="A0AAD6I2B1"/>
<protein>
    <recommendedName>
        <fullName evidence="3">ABM domain-containing protein</fullName>
    </recommendedName>
</protein>
<evidence type="ECO:0000313" key="1">
    <source>
        <dbReference type="EMBL" id="KAJ6026895.1"/>
    </source>
</evidence>
<evidence type="ECO:0008006" key="3">
    <source>
        <dbReference type="Google" id="ProtNLM"/>
    </source>
</evidence>
<gene>
    <name evidence="1" type="ORF">N7460_011712</name>
</gene>
<dbReference type="Proteomes" id="UP001219568">
    <property type="component" value="Unassembled WGS sequence"/>
</dbReference>
<reference evidence="1" key="1">
    <citation type="journal article" date="2023" name="IMA Fungus">
        <title>Comparative genomic study of the Penicillium genus elucidates a diverse pangenome and 15 lateral gene transfer events.</title>
        <authorList>
            <person name="Petersen C."/>
            <person name="Sorensen T."/>
            <person name="Nielsen M.R."/>
            <person name="Sondergaard T.E."/>
            <person name="Sorensen J.L."/>
            <person name="Fitzpatrick D.A."/>
            <person name="Frisvad J.C."/>
            <person name="Nielsen K.L."/>
        </authorList>
    </citation>
    <scope>NUCLEOTIDE SEQUENCE</scope>
    <source>
        <strain evidence="1">IBT 15450</strain>
    </source>
</reference>
<proteinExistence type="predicted"/>
<sequence>MGDESIEPEIIVWQELRVPSEEPSDQWNSHFQPMIQALGHDESSWARIPERPDTVLMATLWCSNSALKDFRDSPSAQLFWEDLGAKGISLLTSYESIYSGNWFQCLCRSYVQLFQVYFQAPITEEQEARTYKVRGMCPAALGPSVPRKHHITRHLPEPVCTTQTEHLNGAQAQLVLWPHFWANAKKAEWRHTETYILSGSVAIGTQTIMEKFIGNLKELGAIEWREEFCKFKRIPYL</sequence>
<name>A0AAD6I2B1_PENCN</name>
<accession>A0AAD6I2B1</accession>
<evidence type="ECO:0000313" key="2">
    <source>
        <dbReference type="Proteomes" id="UP001219568"/>
    </source>
</evidence>
<keyword evidence="2" id="KW-1185">Reference proteome</keyword>
<organism evidence="1 2">
    <name type="scientific">Penicillium canescens</name>
    <dbReference type="NCBI Taxonomy" id="5083"/>
    <lineage>
        <taxon>Eukaryota</taxon>
        <taxon>Fungi</taxon>
        <taxon>Dikarya</taxon>
        <taxon>Ascomycota</taxon>
        <taxon>Pezizomycotina</taxon>
        <taxon>Eurotiomycetes</taxon>
        <taxon>Eurotiomycetidae</taxon>
        <taxon>Eurotiales</taxon>
        <taxon>Aspergillaceae</taxon>
        <taxon>Penicillium</taxon>
    </lineage>
</organism>